<organism evidence="1">
    <name type="scientific">Fusarium oxysporum Fo47</name>
    <dbReference type="NCBI Taxonomy" id="660027"/>
    <lineage>
        <taxon>Eukaryota</taxon>
        <taxon>Fungi</taxon>
        <taxon>Dikarya</taxon>
        <taxon>Ascomycota</taxon>
        <taxon>Pezizomycotina</taxon>
        <taxon>Sordariomycetes</taxon>
        <taxon>Hypocreomycetidae</taxon>
        <taxon>Hypocreales</taxon>
        <taxon>Nectriaceae</taxon>
        <taxon>Fusarium</taxon>
        <taxon>Fusarium oxysporum species complex</taxon>
    </lineage>
</organism>
<protein>
    <submittedName>
        <fullName evidence="1">Uncharacterized protein</fullName>
    </submittedName>
</protein>
<proteinExistence type="predicted"/>
<dbReference type="HOGENOM" id="CLU_2210153_0_0_1"/>
<reference evidence="1" key="1">
    <citation type="submission" date="2011-06" db="EMBL/GenBank/DDBJ databases">
        <title>The Genome Sequence of Fusarium oxysporum Fo47.</title>
        <authorList>
            <consortium name="The Broad Institute Genome Sequencing Platform"/>
            <person name="Ma L.-J."/>
            <person name="Gale L.R."/>
            <person name="Schwartz D.C."/>
            <person name="Zhou S."/>
            <person name="Corby-Kistler H."/>
            <person name="Young S.K."/>
            <person name="Zeng Q."/>
            <person name="Gargeya S."/>
            <person name="Fitzgerald M."/>
            <person name="Haas B."/>
            <person name="Abouelleil A."/>
            <person name="Alvarado L."/>
            <person name="Arachchi H.M."/>
            <person name="Berlin A."/>
            <person name="Brown A."/>
            <person name="Chapman S.B."/>
            <person name="Chen Z."/>
            <person name="Dunbar C."/>
            <person name="Freedman E."/>
            <person name="Gearin G."/>
            <person name="Gellesch M."/>
            <person name="Goldberg J."/>
            <person name="Griggs A."/>
            <person name="Gujja S."/>
            <person name="Heiman D."/>
            <person name="Howarth C."/>
            <person name="Larson L."/>
            <person name="Lui A."/>
            <person name="MacDonald P.J.P."/>
            <person name="Mehta T."/>
            <person name="Montmayeur A."/>
            <person name="Murphy C."/>
            <person name="Neiman D."/>
            <person name="Pearson M."/>
            <person name="Priest M."/>
            <person name="Roberts A."/>
            <person name="Saif S."/>
            <person name="Shea T."/>
            <person name="Shenoy N."/>
            <person name="Sisk P."/>
            <person name="Stolte C."/>
            <person name="Sykes S."/>
            <person name="Wortman J."/>
            <person name="Nusbaum C."/>
            <person name="Birren B."/>
        </authorList>
    </citation>
    <scope>NUCLEOTIDE SEQUENCE [LARGE SCALE GENOMIC DNA]</scope>
    <source>
        <strain evidence="1">Fo47</strain>
    </source>
</reference>
<dbReference type="Proteomes" id="UP000030766">
    <property type="component" value="Unassembled WGS sequence"/>
</dbReference>
<gene>
    <name evidence="1" type="ORF">FOZG_07048</name>
</gene>
<dbReference type="AlphaFoldDB" id="W9KL46"/>
<name>W9KL46_FUSOX</name>
<reference evidence="1" key="2">
    <citation type="submission" date="2012-06" db="EMBL/GenBank/DDBJ databases">
        <title>Annotation of the Genome Sequence of Fusarium oxysporum Fo47.</title>
        <authorList>
            <consortium name="The Broad Institute Genomics Platform"/>
            <person name="Ma L.-J."/>
            <person name="Corby-Kistler H."/>
            <person name="Broz K."/>
            <person name="Gale L.R."/>
            <person name="Jonkers W."/>
            <person name="O'Donnell K."/>
            <person name="Ploetz R."/>
            <person name="Steinberg C."/>
            <person name="Schwartz D.C."/>
            <person name="VanEtten H."/>
            <person name="Zhou S."/>
            <person name="Young S.K."/>
            <person name="Zeng Q."/>
            <person name="Gargeya S."/>
            <person name="Fitzgerald M."/>
            <person name="Abouelleil A."/>
            <person name="Alvarado L."/>
            <person name="Chapman S.B."/>
            <person name="Gainer-Dewar J."/>
            <person name="Goldberg J."/>
            <person name="Griggs A."/>
            <person name="Gujja S."/>
            <person name="Hansen M."/>
            <person name="Howarth C."/>
            <person name="Imamovic A."/>
            <person name="Ireland A."/>
            <person name="Larimer J."/>
            <person name="McCowan C."/>
            <person name="Murphy C."/>
            <person name="Pearson M."/>
            <person name="Poon T.W."/>
            <person name="Priest M."/>
            <person name="Roberts A."/>
            <person name="Saif S."/>
            <person name="Shea T."/>
            <person name="Sykes S."/>
            <person name="Wortman J."/>
            <person name="Nusbaum C."/>
            <person name="Birren B."/>
        </authorList>
    </citation>
    <scope>NUCLEOTIDE SEQUENCE</scope>
    <source>
        <strain evidence="1">Fo47</strain>
    </source>
</reference>
<dbReference type="VEuPathDB" id="FungiDB:FOZG_07048"/>
<evidence type="ECO:0000313" key="1">
    <source>
        <dbReference type="EMBL" id="EWZ41968.1"/>
    </source>
</evidence>
<sequence>MGCSQGSLHCMSELSSPCDRRRLRSTYAFIQDYDSDDAYDQLQSEDSRIGRPVIISRECIRTLKLKRGKFWVGGCCSYRKLASEYPSWNIKPRSKETTEQKKKFNLE</sequence>
<accession>W9KL46</accession>
<dbReference type="EMBL" id="JH717899">
    <property type="protein sequence ID" value="EWZ41968.1"/>
    <property type="molecule type" value="Genomic_DNA"/>
</dbReference>